<accession>A0A150ML57</accession>
<evidence type="ECO:0000313" key="2">
    <source>
        <dbReference type="Proteomes" id="UP000075424"/>
    </source>
</evidence>
<organism evidence="1 2">
    <name type="scientific">Geobacillus stearothermophilus</name>
    <name type="common">Bacillus stearothermophilus</name>
    <dbReference type="NCBI Taxonomy" id="1422"/>
    <lineage>
        <taxon>Bacteria</taxon>
        <taxon>Bacillati</taxon>
        <taxon>Bacillota</taxon>
        <taxon>Bacilli</taxon>
        <taxon>Bacillales</taxon>
        <taxon>Anoxybacillaceae</taxon>
        <taxon>Geobacillus</taxon>
    </lineage>
</organism>
<proteinExistence type="predicted"/>
<protein>
    <submittedName>
        <fullName evidence="1">Uncharacterized protein</fullName>
    </submittedName>
</protein>
<dbReference type="PATRIC" id="fig|1422.18.peg.257"/>
<name>A0A150ML57_GEOSE</name>
<gene>
    <name evidence="1" type="ORF">B4109_0366</name>
</gene>
<comment type="caution">
    <text evidence="1">The sequence shown here is derived from an EMBL/GenBank/DDBJ whole genome shotgun (WGS) entry which is preliminary data.</text>
</comment>
<reference evidence="1 2" key="1">
    <citation type="submission" date="2016-01" db="EMBL/GenBank/DDBJ databases">
        <title>Draft Genome Sequences of Seven Thermophilic Sporeformers Isolated from Foods.</title>
        <authorList>
            <person name="Berendsen E.M."/>
            <person name="Wells-Bennik M.H."/>
            <person name="Krawcyk A.O."/>
            <person name="De Jong A."/>
            <person name="Holsappel S."/>
            <person name="Eijlander R.T."/>
            <person name="Kuipers O.P."/>
        </authorList>
    </citation>
    <scope>NUCLEOTIDE SEQUENCE [LARGE SCALE GENOMIC DNA]</scope>
    <source>
        <strain evidence="1 2">B4109</strain>
    </source>
</reference>
<sequence>MFPKYNDSRALFRKGDDLMAHPLPPLTTITKSYESSVPPRFQQLSRLWRNAKGG</sequence>
<dbReference type="Proteomes" id="UP000075424">
    <property type="component" value="Unassembled WGS sequence"/>
</dbReference>
<dbReference type="EMBL" id="LQYV01000087">
    <property type="protein sequence ID" value="KYD25230.1"/>
    <property type="molecule type" value="Genomic_DNA"/>
</dbReference>
<dbReference type="AlphaFoldDB" id="A0A150ML57"/>
<evidence type="ECO:0000313" key="1">
    <source>
        <dbReference type="EMBL" id="KYD25230.1"/>
    </source>
</evidence>